<evidence type="ECO:0000256" key="4">
    <source>
        <dbReference type="ARBA" id="ARBA00022989"/>
    </source>
</evidence>
<dbReference type="PANTHER" id="PTHR42718:SF9">
    <property type="entry name" value="MAJOR FACILITATOR SUPERFAMILY MULTIDRUG TRANSPORTER MFSC"/>
    <property type="match status" value="1"/>
</dbReference>
<feature type="non-terminal residue" evidence="8">
    <location>
        <position position="300"/>
    </location>
</feature>
<evidence type="ECO:0000256" key="6">
    <source>
        <dbReference type="SAM" id="Phobius"/>
    </source>
</evidence>
<feature type="transmembrane region" description="Helical" evidence="6">
    <location>
        <begin position="94"/>
        <end position="114"/>
    </location>
</feature>
<feature type="transmembrane region" description="Helical" evidence="6">
    <location>
        <begin position="243"/>
        <end position="260"/>
    </location>
</feature>
<keyword evidence="3 6" id="KW-0812">Transmembrane</keyword>
<dbReference type="HOGENOM" id="CLU_000960_10_5_7"/>
<accession>W4ME58</accession>
<name>W4ME58_9BACT</name>
<proteinExistence type="predicted"/>
<dbReference type="Proteomes" id="UP000019140">
    <property type="component" value="Unassembled WGS sequence"/>
</dbReference>
<dbReference type="Pfam" id="PF07690">
    <property type="entry name" value="MFS_1"/>
    <property type="match status" value="1"/>
</dbReference>
<dbReference type="PROSITE" id="PS50850">
    <property type="entry name" value="MFS"/>
    <property type="match status" value="1"/>
</dbReference>
<keyword evidence="2" id="KW-0813">Transport</keyword>
<dbReference type="InterPro" id="IPR036259">
    <property type="entry name" value="MFS_trans_sf"/>
</dbReference>
<evidence type="ECO:0000256" key="3">
    <source>
        <dbReference type="ARBA" id="ARBA00022692"/>
    </source>
</evidence>
<dbReference type="AlphaFoldDB" id="W4ME58"/>
<feature type="transmembrane region" description="Helical" evidence="6">
    <location>
        <begin position="25"/>
        <end position="49"/>
    </location>
</feature>
<reference evidence="8 9" key="1">
    <citation type="journal article" date="2014" name="Nature">
        <title>An environmental bacterial taxon with a large and distinct metabolic repertoire.</title>
        <authorList>
            <person name="Wilson M.C."/>
            <person name="Mori T."/>
            <person name="Ruckert C."/>
            <person name="Uria A.R."/>
            <person name="Helf M.J."/>
            <person name="Takada K."/>
            <person name="Gernert C."/>
            <person name="Steffens U.A."/>
            <person name="Heycke N."/>
            <person name="Schmitt S."/>
            <person name="Rinke C."/>
            <person name="Helfrich E.J."/>
            <person name="Brachmann A.O."/>
            <person name="Gurgui C."/>
            <person name="Wakimoto T."/>
            <person name="Kracht M."/>
            <person name="Crusemann M."/>
            <person name="Hentschel U."/>
            <person name="Abe I."/>
            <person name="Matsunaga S."/>
            <person name="Kalinowski J."/>
            <person name="Takeyama H."/>
            <person name="Piel J."/>
        </authorList>
    </citation>
    <scope>NUCLEOTIDE SEQUENCE [LARGE SCALE GENOMIC DNA]</scope>
    <source>
        <strain evidence="9">TSY2</strain>
    </source>
</reference>
<feature type="domain" description="Major facilitator superfamily (MFS) profile" evidence="7">
    <location>
        <begin position="27"/>
        <end position="300"/>
    </location>
</feature>
<evidence type="ECO:0000313" key="8">
    <source>
        <dbReference type="EMBL" id="ETX08503.1"/>
    </source>
</evidence>
<dbReference type="SUPFAM" id="SSF103473">
    <property type="entry name" value="MFS general substrate transporter"/>
    <property type="match status" value="1"/>
</dbReference>
<dbReference type="Gene3D" id="1.20.1250.20">
    <property type="entry name" value="MFS general substrate transporter like domains"/>
    <property type="match status" value="1"/>
</dbReference>
<evidence type="ECO:0000256" key="1">
    <source>
        <dbReference type="ARBA" id="ARBA00004141"/>
    </source>
</evidence>
<feature type="transmembrane region" description="Helical" evidence="6">
    <location>
        <begin position="156"/>
        <end position="174"/>
    </location>
</feature>
<evidence type="ECO:0000256" key="5">
    <source>
        <dbReference type="ARBA" id="ARBA00023136"/>
    </source>
</evidence>
<keyword evidence="9" id="KW-1185">Reference proteome</keyword>
<comment type="subcellular location">
    <subcellularLocation>
        <location evidence="1">Membrane</location>
        <topology evidence="1">Multi-pass membrane protein</topology>
    </subcellularLocation>
</comment>
<sequence length="300" mass="32011">MAATTTAAEPTTFLRLDTQSAHYKWLVAGIVLVAGATQTFAGTSVNIIIPRLMSAFGTDLGTTQWVATAFLLTRTLVMPLLGWLGGILGNRNMFVAIMIGFIVTSAGCGLATNLPMMIAFRLIQGLVLGSMEGLTAVILVGAFPARQRGLALGLRAIGWSAGQVVFYALGGYLVEQISWRLIFFLGIPSALIAAGGGLLILPQHREYKGEPVDYLGLMALATFLVPLLLAISFGRDSNTETSTLVLLGLSALTGGCLFILRELLAPYPVVNLHMFRVPVFRLICITAFLNNLGLFGALFM</sequence>
<dbReference type="InterPro" id="IPR020846">
    <property type="entry name" value="MFS_dom"/>
</dbReference>
<feature type="transmembrane region" description="Helical" evidence="6">
    <location>
        <begin position="126"/>
        <end position="144"/>
    </location>
</feature>
<dbReference type="EMBL" id="AZHX01000202">
    <property type="protein sequence ID" value="ETX08503.1"/>
    <property type="molecule type" value="Genomic_DNA"/>
</dbReference>
<comment type="caution">
    <text evidence="8">The sequence shown here is derived from an EMBL/GenBank/DDBJ whole genome shotgun (WGS) entry which is preliminary data.</text>
</comment>
<protein>
    <recommendedName>
        <fullName evidence="7">Major facilitator superfamily (MFS) profile domain-containing protein</fullName>
    </recommendedName>
</protein>
<feature type="transmembrane region" description="Helical" evidence="6">
    <location>
        <begin position="280"/>
        <end position="299"/>
    </location>
</feature>
<keyword evidence="5 6" id="KW-0472">Membrane</keyword>
<evidence type="ECO:0000256" key="2">
    <source>
        <dbReference type="ARBA" id="ARBA00022448"/>
    </source>
</evidence>
<dbReference type="InterPro" id="IPR011701">
    <property type="entry name" value="MFS"/>
</dbReference>
<gene>
    <name evidence="8" type="ORF">ETSY2_05005</name>
</gene>
<feature type="transmembrane region" description="Helical" evidence="6">
    <location>
        <begin position="181"/>
        <end position="202"/>
    </location>
</feature>
<keyword evidence="4 6" id="KW-1133">Transmembrane helix</keyword>
<organism evidence="8 9">
    <name type="scientific">Candidatus Entotheonella gemina</name>
    <dbReference type="NCBI Taxonomy" id="1429439"/>
    <lineage>
        <taxon>Bacteria</taxon>
        <taxon>Pseudomonadati</taxon>
        <taxon>Nitrospinota/Tectimicrobiota group</taxon>
        <taxon>Candidatus Tectimicrobiota</taxon>
        <taxon>Candidatus Entotheonellia</taxon>
        <taxon>Candidatus Entotheonellales</taxon>
        <taxon>Candidatus Entotheonellaceae</taxon>
        <taxon>Candidatus Entotheonella</taxon>
    </lineage>
</organism>
<evidence type="ECO:0000259" key="7">
    <source>
        <dbReference type="PROSITE" id="PS50850"/>
    </source>
</evidence>
<dbReference type="GO" id="GO:0016020">
    <property type="term" value="C:membrane"/>
    <property type="evidence" value="ECO:0007669"/>
    <property type="project" value="UniProtKB-SubCell"/>
</dbReference>
<dbReference type="GO" id="GO:0022857">
    <property type="term" value="F:transmembrane transporter activity"/>
    <property type="evidence" value="ECO:0007669"/>
    <property type="project" value="InterPro"/>
</dbReference>
<feature type="transmembrane region" description="Helical" evidence="6">
    <location>
        <begin position="214"/>
        <end position="231"/>
    </location>
</feature>
<feature type="transmembrane region" description="Helical" evidence="6">
    <location>
        <begin position="69"/>
        <end position="88"/>
    </location>
</feature>
<evidence type="ECO:0000313" key="9">
    <source>
        <dbReference type="Proteomes" id="UP000019140"/>
    </source>
</evidence>
<dbReference type="PANTHER" id="PTHR42718">
    <property type="entry name" value="MAJOR FACILITATOR SUPERFAMILY MULTIDRUG TRANSPORTER MFSC"/>
    <property type="match status" value="1"/>
</dbReference>